<evidence type="ECO:0000259" key="1">
    <source>
        <dbReference type="Pfam" id="PF01636"/>
    </source>
</evidence>
<organism evidence="2 3">
    <name type="scientific">Streptomyces hazeniae</name>
    <dbReference type="NCBI Taxonomy" id="3075538"/>
    <lineage>
        <taxon>Bacteria</taxon>
        <taxon>Bacillati</taxon>
        <taxon>Actinomycetota</taxon>
        <taxon>Actinomycetes</taxon>
        <taxon>Kitasatosporales</taxon>
        <taxon>Streptomycetaceae</taxon>
        <taxon>Streptomyces</taxon>
    </lineage>
</organism>
<dbReference type="InterPro" id="IPR002575">
    <property type="entry name" value="Aminoglycoside_PTrfase"/>
</dbReference>
<reference evidence="3" key="1">
    <citation type="submission" date="2023-07" db="EMBL/GenBank/DDBJ databases">
        <title>30 novel species of actinomycetes from the DSMZ collection.</title>
        <authorList>
            <person name="Nouioui I."/>
        </authorList>
    </citation>
    <scope>NUCLEOTIDE SEQUENCE [LARGE SCALE GENOMIC DNA]</scope>
    <source>
        <strain evidence="3">DSM 42041</strain>
    </source>
</reference>
<comment type="caution">
    <text evidence="2">The sequence shown here is derived from an EMBL/GenBank/DDBJ whole genome shotgun (WGS) entry which is preliminary data.</text>
</comment>
<gene>
    <name evidence="2" type="ORF">RM572_06340</name>
</gene>
<dbReference type="EC" id="2.7.1.-" evidence="2"/>
<dbReference type="Proteomes" id="UP001183414">
    <property type="component" value="Unassembled WGS sequence"/>
</dbReference>
<dbReference type="PANTHER" id="PTHR21310:SF40">
    <property type="entry name" value="AMINOGLYCOSIDE PHOSPHOTRANSFERASE DOMAIN-CONTAINING PROTEIN-RELATED"/>
    <property type="match status" value="1"/>
</dbReference>
<name>A0ABU2NN39_9ACTN</name>
<accession>A0ABU2NN39</accession>
<dbReference type="InterPro" id="IPR051678">
    <property type="entry name" value="AGP_Transferase"/>
</dbReference>
<dbReference type="GO" id="GO:0016740">
    <property type="term" value="F:transferase activity"/>
    <property type="evidence" value="ECO:0007669"/>
    <property type="project" value="UniProtKB-KW"/>
</dbReference>
<keyword evidence="3" id="KW-1185">Reference proteome</keyword>
<evidence type="ECO:0000313" key="2">
    <source>
        <dbReference type="EMBL" id="MDT0378399.1"/>
    </source>
</evidence>
<dbReference type="RefSeq" id="WP_311672284.1">
    <property type="nucleotide sequence ID" value="NZ_JAVREQ010000003.1"/>
</dbReference>
<dbReference type="InterPro" id="IPR011009">
    <property type="entry name" value="Kinase-like_dom_sf"/>
</dbReference>
<dbReference type="Pfam" id="PF01636">
    <property type="entry name" value="APH"/>
    <property type="match status" value="1"/>
</dbReference>
<feature type="domain" description="Aminoglycoside phosphotransferase" evidence="1">
    <location>
        <begin position="38"/>
        <end position="238"/>
    </location>
</feature>
<dbReference type="EMBL" id="JAVREQ010000003">
    <property type="protein sequence ID" value="MDT0378399.1"/>
    <property type="molecule type" value="Genomic_DNA"/>
</dbReference>
<protein>
    <submittedName>
        <fullName evidence="2">Aminoglycoside phosphotransferase family protein</fullName>
        <ecNumber evidence="2">2.7.1.-</ecNumber>
    </submittedName>
</protein>
<dbReference type="SUPFAM" id="SSF56112">
    <property type="entry name" value="Protein kinase-like (PK-like)"/>
    <property type="match status" value="1"/>
</dbReference>
<dbReference type="Gene3D" id="1.10.510.10">
    <property type="entry name" value="Transferase(Phosphotransferase) domain 1"/>
    <property type="match status" value="1"/>
</dbReference>
<evidence type="ECO:0000313" key="3">
    <source>
        <dbReference type="Proteomes" id="UP001183414"/>
    </source>
</evidence>
<proteinExistence type="predicted"/>
<keyword evidence="2" id="KW-0808">Transferase</keyword>
<sequence length="293" mass="32447">MTTDASPAVQVLEEACRAVGLDAAGAEPLRIAENQIWRLPGRVVARIARPGQDDAAAREVRVARWLAEHEVSAVRAYPVEQPVQAGGRPVTFWEELPEHRHGAVRDVAGALKQLHSLPAPPFDIGYLDPFVRVSERIDAAVTLSAGDRAWLHQRRTDLEAQWRVRPRGMADRAVHGDAWVGNIARTASGPVLMDLERFSIGPPEWDLVSTAVKLTTTGGVTQLEYTEFCEAYGTDVTTWEGYPLMAAARELRMTTYAAQHAATRPEWQAEAQHRVDCLRGRSAPRPWVWKGIV</sequence>
<dbReference type="PANTHER" id="PTHR21310">
    <property type="entry name" value="AMINOGLYCOSIDE PHOSPHOTRANSFERASE-RELATED-RELATED"/>
    <property type="match status" value="1"/>
</dbReference>